<dbReference type="Proteomes" id="UP000527143">
    <property type="component" value="Unassembled WGS sequence"/>
</dbReference>
<organism evidence="1 2">
    <name type="scientific">Sphingomonas xinjiangensis</name>
    <dbReference type="NCBI Taxonomy" id="643568"/>
    <lineage>
        <taxon>Bacteria</taxon>
        <taxon>Pseudomonadati</taxon>
        <taxon>Pseudomonadota</taxon>
        <taxon>Alphaproteobacteria</taxon>
        <taxon>Sphingomonadales</taxon>
        <taxon>Sphingomonadaceae</taxon>
        <taxon>Sphingomonas</taxon>
    </lineage>
</organism>
<comment type="caution">
    <text evidence="1">The sequence shown here is derived from an EMBL/GenBank/DDBJ whole genome shotgun (WGS) entry which is preliminary data.</text>
</comment>
<keyword evidence="2" id="KW-1185">Reference proteome</keyword>
<proteinExistence type="predicted"/>
<name>A0A840YTQ6_9SPHN</name>
<gene>
    <name evidence="1" type="ORF">FHT02_004322</name>
</gene>
<evidence type="ECO:0000313" key="2">
    <source>
        <dbReference type="Proteomes" id="UP000527143"/>
    </source>
</evidence>
<dbReference type="EMBL" id="JACIJF010000039">
    <property type="protein sequence ID" value="MBB5713060.1"/>
    <property type="molecule type" value="Genomic_DNA"/>
</dbReference>
<sequence>MAKVVYPHALKADFATQIAPKPIEPDRLILARSDCGTNSGKLVSLSARIHMKGFAEGI</sequence>
<reference evidence="1 2" key="1">
    <citation type="submission" date="2020-08" db="EMBL/GenBank/DDBJ databases">
        <title>Genomic Encyclopedia of Type Strains, Phase IV (KMG-IV): sequencing the most valuable type-strain genomes for metagenomic binning, comparative biology and taxonomic classification.</title>
        <authorList>
            <person name="Goeker M."/>
        </authorList>
    </citation>
    <scope>NUCLEOTIDE SEQUENCE [LARGE SCALE GENOMIC DNA]</scope>
    <source>
        <strain evidence="1 2">DSM 26736</strain>
    </source>
</reference>
<dbReference type="AlphaFoldDB" id="A0A840YTQ6"/>
<accession>A0A840YTQ6</accession>
<evidence type="ECO:0000313" key="1">
    <source>
        <dbReference type="EMBL" id="MBB5713060.1"/>
    </source>
</evidence>
<protein>
    <submittedName>
        <fullName evidence="1">Uncharacterized protein</fullName>
    </submittedName>
</protein>